<keyword evidence="6" id="KW-0443">Lipid metabolism</keyword>
<evidence type="ECO:0000256" key="6">
    <source>
        <dbReference type="ARBA" id="ARBA00023098"/>
    </source>
</evidence>
<evidence type="ECO:0000256" key="8">
    <source>
        <dbReference type="SAM" id="MobiDB-lite"/>
    </source>
</evidence>
<dbReference type="OrthoDB" id="3990054at2759"/>
<feature type="transmembrane region" description="Helical" evidence="9">
    <location>
        <begin position="44"/>
        <end position="65"/>
    </location>
</feature>
<dbReference type="PANTHER" id="PTHR21212:SF0">
    <property type="entry name" value="SEIPIN"/>
    <property type="match status" value="1"/>
</dbReference>
<keyword evidence="5 9" id="KW-1133">Transmembrane helix</keyword>
<protein>
    <recommendedName>
        <fullName evidence="2">Seipin</fullName>
    </recommendedName>
</protein>
<evidence type="ECO:0000256" key="9">
    <source>
        <dbReference type="SAM" id="Phobius"/>
    </source>
</evidence>
<keyword evidence="7 9" id="KW-0472">Membrane</keyword>
<evidence type="ECO:0000256" key="1">
    <source>
        <dbReference type="ARBA" id="ARBA00004477"/>
    </source>
</evidence>
<dbReference type="CDD" id="cd23995">
    <property type="entry name" value="Seipin_BSCL2_like"/>
    <property type="match status" value="1"/>
</dbReference>
<accession>A0A1D1W3J8</accession>
<keyword evidence="3 9" id="KW-0812">Transmembrane</keyword>
<comment type="caution">
    <text evidence="10">The sequence shown here is derived from an EMBL/GenBank/DDBJ whole genome shotgun (WGS) entry which is preliminary data.</text>
</comment>
<feature type="transmembrane region" description="Helical" evidence="9">
    <location>
        <begin position="247"/>
        <end position="272"/>
    </location>
</feature>
<keyword evidence="4" id="KW-0256">Endoplasmic reticulum</keyword>
<dbReference type="STRING" id="947166.A0A1D1W3J8"/>
<comment type="subcellular location">
    <subcellularLocation>
        <location evidence="1">Endoplasmic reticulum membrane</location>
        <topology evidence="1">Multi-pass membrane protein</topology>
    </subcellularLocation>
</comment>
<evidence type="ECO:0000256" key="2">
    <source>
        <dbReference type="ARBA" id="ARBA00022064"/>
    </source>
</evidence>
<dbReference type="Pfam" id="PF06775">
    <property type="entry name" value="Seipin"/>
    <property type="match status" value="1"/>
</dbReference>
<feature type="compositionally biased region" description="Acidic residues" evidence="8">
    <location>
        <begin position="297"/>
        <end position="321"/>
    </location>
</feature>
<dbReference type="PANTHER" id="PTHR21212">
    <property type="entry name" value="BERNARDINELLI-SEIP CONGENITAL LIPODYSTROPHY 2 HOMOLOG BSCL2 PROTEIN"/>
    <property type="match status" value="1"/>
</dbReference>
<dbReference type="AlphaFoldDB" id="A0A1D1W3J8"/>
<evidence type="ECO:0000313" key="11">
    <source>
        <dbReference type="Proteomes" id="UP000186922"/>
    </source>
</evidence>
<evidence type="ECO:0000256" key="5">
    <source>
        <dbReference type="ARBA" id="ARBA00022989"/>
    </source>
</evidence>
<evidence type="ECO:0000256" key="3">
    <source>
        <dbReference type="ARBA" id="ARBA00022692"/>
    </source>
</evidence>
<dbReference type="GO" id="GO:0005789">
    <property type="term" value="C:endoplasmic reticulum membrane"/>
    <property type="evidence" value="ECO:0007669"/>
    <property type="project" value="UniProtKB-SubCell"/>
</dbReference>
<dbReference type="GO" id="GO:0006629">
    <property type="term" value="P:lipid metabolic process"/>
    <property type="evidence" value="ECO:0007669"/>
    <property type="project" value="UniProtKB-KW"/>
</dbReference>
<dbReference type="GO" id="GO:0140042">
    <property type="term" value="P:lipid droplet formation"/>
    <property type="evidence" value="ECO:0007669"/>
    <property type="project" value="UniProtKB-ARBA"/>
</dbReference>
<evidence type="ECO:0000256" key="4">
    <source>
        <dbReference type="ARBA" id="ARBA00022824"/>
    </source>
</evidence>
<evidence type="ECO:0000256" key="7">
    <source>
        <dbReference type="ARBA" id="ARBA00023136"/>
    </source>
</evidence>
<sequence length="339" mass="39404">MTPEDMNIDVSQLRTYNYILSVEKRLSAARVNFMDFLLSFSFRFLLAVSSTFFVLGLAIFLFFLIQYSMLPEMRQTFPVNLQHPDCEKCKVEVCVYPNATVPFIADQSSKLPSYGFLMVGQVYSFSVLMDLPESEVNTDAGTFMVEITLRSMDEVVIQSSARAASMRYHSFVHHVLRLLILWPFYLSSWMEELQQIRLEVLPYHKESHYQPVIDAIVTVHRSRLDIYKMELHVEAKLSGFRFYLQRYPIIIGLFMVLVNFFFGMTVVSLVVYNRLKKMEELTGIKWKRNESAKMENEGVDQTDEGSEDPEEVDTEIEDDFLVPDTFDPVETTSCESKDF</sequence>
<dbReference type="InterPro" id="IPR009617">
    <property type="entry name" value="Seipin"/>
</dbReference>
<dbReference type="EMBL" id="BDGG01000016">
    <property type="protein sequence ID" value="GAV08031.1"/>
    <property type="molecule type" value="Genomic_DNA"/>
</dbReference>
<name>A0A1D1W3J8_RAMVA</name>
<gene>
    <name evidence="10" type="primary">RvY_17789-1</name>
    <name evidence="10" type="synonym">RvY_17789.1</name>
    <name evidence="10" type="ORF">RvY_17789</name>
</gene>
<reference evidence="10 11" key="1">
    <citation type="journal article" date="2016" name="Nat. Commun.">
        <title>Extremotolerant tardigrade genome and improved radiotolerance of human cultured cells by tardigrade-unique protein.</title>
        <authorList>
            <person name="Hashimoto T."/>
            <person name="Horikawa D.D."/>
            <person name="Saito Y."/>
            <person name="Kuwahara H."/>
            <person name="Kozuka-Hata H."/>
            <person name="Shin-I T."/>
            <person name="Minakuchi Y."/>
            <person name="Ohishi K."/>
            <person name="Motoyama A."/>
            <person name="Aizu T."/>
            <person name="Enomoto A."/>
            <person name="Kondo K."/>
            <person name="Tanaka S."/>
            <person name="Hara Y."/>
            <person name="Koshikawa S."/>
            <person name="Sagara H."/>
            <person name="Miura T."/>
            <person name="Yokobori S."/>
            <person name="Miyagawa K."/>
            <person name="Suzuki Y."/>
            <person name="Kubo T."/>
            <person name="Oyama M."/>
            <person name="Kohara Y."/>
            <person name="Fujiyama A."/>
            <person name="Arakawa K."/>
            <person name="Katayama T."/>
            <person name="Toyoda A."/>
            <person name="Kunieda T."/>
        </authorList>
    </citation>
    <scope>NUCLEOTIDE SEQUENCE [LARGE SCALE GENOMIC DNA]</scope>
    <source>
        <strain evidence="10 11">YOKOZUNA-1</strain>
    </source>
</reference>
<organism evidence="10 11">
    <name type="scientific">Ramazzottius varieornatus</name>
    <name type="common">Water bear</name>
    <name type="synonym">Tardigrade</name>
    <dbReference type="NCBI Taxonomy" id="947166"/>
    <lineage>
        <taxon>Eukaryota</taxon>
        <taxon>Metazoa</taxon>
        <taxon>Ecdysozoa</taxon>
        <taxon>Tardigrada</taxon>
        <taxon>Eutardigrada</taxon>
        <taxon>Parachela</taxon>
        <taxon>Hypsibioidea</taxon>
        <taxon>Ramazzottiidae</taxon>
        <taxon>Ramazzottius</taxon>
    </lineage>
</organism>
<feature type="region of interest" description="Disordered" evidence="8">
    <location>
        <begin position="292"/>
        <end position="339"/>
    </location>
</feature>
<keyword evidence="11" id="KW-1185">Reference proteome</keyword>
<evidence type="ECO:0000313" key="10">
    <source>
        <dbReference type="EMBL" id="GAV08031.1"/>
    </source>
</evidence>
<dbReference type="Proteomes" id="UP000186922">
    <property type="component" value="Unassembled WGS sequence"/>
</dbReference>
<feature type="compositionally biased region" description="Polar residues" evidence="8">
    <location>
        <begin position="330"/>
        <end position="339"/>
    </location>
</feature>
<proteinExistence type="predicted"/>